<evidence type="ECO:0000313" key="3">
    <source>
        <dbReference type="Proteomes" id="UP000327044"/>
    </source>
</evidence>
<organism evidence="2 3">
    <name type="scientific">Photinus pyralis</name>
    <name type="common">Common eastern firefly</name>
    <name type="synonym">Lampyris pyralis</name>
    <dbReference type="NCBI Taxonomy" id="7054"/>
    <lineage>
        <taxon>Eukaryota</taxon>
        <taxon>Metazoa</taxon>
        <taxon>Ecdysozoa</taxon>
        <taxon>Arthropoda</taxon>
        <taxon>Hexapoda</taxon>
        <taxon>Insecta</taxon>
        <taxon>Pterygota</taxon>
        <taxon>Neoptera</taxon>
        <taxon>Endopterygota</taxon>
        <taxon>Coleoptera</taxon>
        <taxon>Polyphaga</taxon>
        <taxon>Elateriformia</taxon>
        <taxon>Elateroidea</taxon>
        <taxon>Lampyridae</taxon>
        <taxon>Lampyrinae</taxon>
        <taxon>Photinus</taxon>
    </lineage>
</organism>
<sequence>MDQSNSCNRDPYSPYTNDYVAVDYGNIFNSIQNLPVSVNNEGRESNYNLGSPDGETILDISGCEDQPIQDLTKLLKEWKQEFLLEHFVQQKVFVDVLKVIKSHHLERLLKDFEIGIQIVFEHNLEQWRQSMGAPLLYSGNTSTLTSPLSPTSSCSSSRASSPAHDSRVTPYCKEQPDSQPNIPLSTILNETTKGVMLTDFYNKFSKLQEEQRTILITLVAQFHEDKGIAMTLAGSYRLEREILERFPTERLEYYRSNKRGRIYNKFCNLKKSVGTAIGKYVSNTKSKNQPEKKYRLEKNFEPETDGEACLRALKYDNLSSEQIDSTWKACSQYRLHDIKTFGDTGAIIDKWSLYKSPSGFRLIDMDFTVAFSNGEGLLDNWEKCYDKILTFLFTDSNLKDKNLKLILEEIRKTGSLSENSRTASLLWALHGYFVPTNKSVKKDETGKNQTIKFTIKDSQESFLFLGKSFQEVEDHLNHLGQRMVSIQPFVYCIGDDILSITDIFIYFDNIRYKFFSVLRAVDICFKIFYLFDLEFPLASSMFYCFLESFFFKMKSKQTFSKVFILNEYLESSLESHE</sequence>
<evidence type="ECO:0000256" key="1">
    <source>
        <dbReference type="SAM" id="MobiDB-lite"/>
    </source>
</evidence>
<protein>
    <submittedName>
        <fullName evidence="2">Uncharacterized protein</fullName>
    </submittedName>
</protein>
<name>A0A5N4B2M5_PHOPY</name>
<accession>A0A5N4B2M5</accession>
<dbReference type="InterPro" id="IPR031934">
    <property type="entry name" value="DUF4769"/>
</dbReference>
<gene>
    <name evidence="2" type="ORF">PPYR_00784</name>
</gene>
<dbReference type="PANTHER" id="PTHR31025:SF9">
    <property type="entry name" value="SI:DKEY-286J15.1"/>
    <property type="match status" value="1"/>
</dbReference>
<reference evidence="2 3" key="1">
    <citation type="journal article" date="2018" name="Elife">
        <title>Firefly genomes illuminate parallel origins of bioluminescence in beetles.</title>
        <authorList>
            <person name="Fallon T.R."/>
            <person name="Lower S.E."/>
            <person name="Chang C.H."/>
            <person name="Bessho-Uehara M."/>
            <person name="Martin G.J."/>
            <person name="Bewick A.J."/>
            <person name="Behringer M."/>
            <person name="Debat H.J."/>
            <person name="Wong I."/>
            <person name="Day J.C."/>
            <person name="Suvorov A."/>
            <person name="Silva C.J."/>
            <person name="Stanger-Hall K.F."/>
            <person name="Hall D.W."/>
            <person name="Schmitz R.J."/>
            <person name="Nelson D.R."/>
            <person name="Lewis S.M."/>
            <person name="Shigenobu S."/>
            <person name="Bybee S.M."/>
            <person name="Larracuente A.M."/>
            <person name="Oba Y."/>
            <person name="Weng J.K."/>
        </authorList>
    </citation>
    <scope>NUCLEOTIDE SEQUENCE [LARGE SCALE GENOMIC DNA]</scope>
    <source>
        <strain evidence="2">1611_PpyrPB1</strain>
        <tissue evidence="2">Whole body</tissue>
    </source>
</reference>
<dbReference type="AlphaFoldDB" id="A0A5N4B2M5"/>
<dbReference type="InParanoid" id="A0A5N4B2M5"/>
<comment type="caution">
    <text evidence="2">The sequence shown here is derived from an EMBL/GenBank/DDBJ whole genome shotgun (WGS) entry which is preliminary data.</text>
</comment>
<dbReference type="Proteomes" id="UP000327044">
    <property type="component" value="Unassembled WGS sequence"/>
</dbReference>
<dbReference type="PANTHER" id="PTHR31025">
    <property type="entry name" value="SI:CH211-196P9.1-RELATED"/>
    <property type="match status" value="1"/>
</dbReference>
<feature type="compositionally biased region" description="Low complexity" evidence="1">
    <location>
        <begin position="147"/>
        <end position="163"/>
    </location>
</feature>
<dbReference type="Pfam" id="PF15992">
    <property type="entry name" value="DUF4769"/>
    <property type="match status" value="2"/>
</dbReference>
<feature type="region of interest" description="Disordered" evidence="1">
    <location>
        <begin position="147"/>
        <end position="182"/>
    </location>
</feature>
<evidence type="ECO:0000313" key="2">
    <source>
        <dbReference type="EMBL" id="KAB0803814.1"/>
    </source>
</evidence>
<dbReference type="EMBL" id="VVIM01000001">
    <property type="protein sequence ID" value="KAB0803814.1"/>
    <property type="molecule type" value="Genomic_DNA"/>
</dbReference>
<proteinExistence type="predicted"/>
<keyword evidence="3" id="KW-1185">Reference proteome</keyword>